<organism evidence="1 2">
    <name type="scientific">Clostridium omnivorum</name>
    <dbReference type="NCBI Taxonomy" id="1604902"/>
    <lineage>
        <taxon>Bacteria</taxon>
        <taxon>Bacillati</taxon>
        <taxon>Bacillota</taxon>
        <taxon>Clostridia</taxon>
        <taxon>Eubacteriales</taxon>
        <taxon>Clostridiaceae</taxon>
        <taxon>Clostridium</taxon>
    </lineage>
</organism>
<evidence type="ECO:0000313" key="1">
    <source>
        <dbReference type="EMBL" id="GLC31688.1"/>
    </source>
</evidence>
<dbReference type="RefSeq" id="WP_264851017.1">
    <property type="nucleotide sequence ID" value="NZ_BRXR01000001.1"/>
</dbReference>
<dbReference type="InterPro" id="IPR023860">
    <property type="entry name" value="FeFe-hyd_TM1266"/>
</dbReference>
<keyword evidence="2" id="KW-1185">Reference proteome</keyword>
<protein>
    <recommendedName>
        <fullName evidence="3">Iron-only hydrogenase system regulator</fullName>
    </recommendedName>
</protein>
<comment type="caution">
    <text evidence="1">The sequence shown here is derived from an EMBL/GenBank/DDBJ whole genome shotgun (WGS) entry which is preliminary data.</text>
</comment>
<accession>A0ABQ5N8Y3</accession>
<gene>
    <name evidence="1" type="ORF">bsdE14_30980</name>
</gene>
<dbReference type="Pfam" id="PF21699">
    <property type="entry name" value="TM1266-like"/>
    <property type="match status" value="1"/>
</dbReference>
<name>A0ABQ5N8Y3_9CLOT</name>
<evidence type="ECO:0008006" key="3">
    <source>
        <dbReference type="Google" id="ProtNLM"/>
    </source>
</evidence>
<dbReference type="Proteomes" id="UP001208567">
    <property type="component" value="Unassembled WGS sequence"/>
</dbReference>
<dbReference type="Gene3D" id="3.30.70.1150">
    <property type="entry name" value="ACT-like. Chain A, domain 2"/>
    <property type="match status" value="1"/>
</dbReference>
<evidence type="ECO:0000313" key="2">
    <source>
        <dbReference type="Proteomes" id="UP001208567"/>
    </source>
</evidence>
<dbReference type="EMBL" id="BRXR01000001">
    <property type="protein sequence ID" value="GLC31688.1"/>
    <property type="molecule type" value="Genomic_DNA"/>
</dbReference>
<proteinExistence type="predicted"/>
<sequence>METTIMALTIDPRADHAPQVQTVLTKHGCIIKTRLGLHEADENFCANRGLILLHVQGQKEDVNTLEKELEDVEGVKVKHMTL</sequence>
<dbReference type="SUPFAM" id="SSF55021">
    <property type="entry name" value="ACT-like"/>
    <property type="match status" value="1"/>
</dbReference>
<dbReference type="InterPro" id="IPR045865">
    <property type="entry name" value="ACT-like_dom_sf"/>
</dbReference>
<reference evidence="1 2" key="1">
    <citation type="journal article" date="2024" name="Int. J. Syst. Evol. Microbiol.">
        <title>Clostridium omnivorum sp. nov., isolated from anoxic soil under the treatment of reductive soil disinfestation.</title>
        <authorList>
            <person name="Ueki A."/>
            <person name="Tonouchi A."/>
            <person name="Kaku N."/>
            <person name="Honma S."/>
            <person name="Ueki K."/>
        </authorList>
    </citation>
    <scope>NUCLEOTIDE SEQUENCE [LARGE SCALE GENOMIC DNA]</scope>
    <source>
        <strain evidence="1 2">E14</strain>
    </source>
</reference>
<dbReference type="InterPro" id="IPR027271">
    <property type="entry name" value="Acetolactate_synth/TF_NikR_C"/>
</dbReference>